<feature type="transmembrane region" description="Helical" evidence="6">
    <location>
        <begin position="233"/>
        <end position="251"/>
    </location>
</feature>
<dbReference type="STRING" id="679926.Mpet_1644"/>
<organism evidence="8 9">
    <name type="scientific">Methanolacinia petrolearia (strain DSM 11571 / OCM 486 / SEBR 4847)</name>
    <name type="common">Methanoplanus petrolearius</name>
    <dbReference type="NCBI Taxonomy" id="679926"/>
    <lineage>
        <taxon>Archaea</taxon>
        <taxon>Methanobacteriati</taxon>
        <taxon>Methanobacteriota</taxon>
        <taxon>Stenosarchaea group</taxon>
        <taxon>Methanomicrobia</taxon>
        <taxon>Methanomicrobiales</taxon>
        <taxon>Methanomicrobiaceae</taxon>
        <taxon>Methanolacinia</taxon>
    </lineage>
</organism>
<keyword evidence="4 6" id="KW-1133">Transmembrane helix</keyword>
<dbReference type="Proteomes" id="UP000006565">
    <property type="component" value="Chromosome"/>
</dbReference>
<dbReference type="GO" id="GO:0005886">
    <property type="term" value="C:plasma membrane"/>
    <property type="evidence" value="ECO:0007669"/>
    <property type="project" value="UniProtKB-SubCell"/>
</dbReference>
<feature type="transmembrane region" description="Helical" evidence="6">
    <location>
        <begin position="596"/>
        <end position="613"/>
    </location>
</feature>
<feature type="transmembrane region" description="Helical" evidence="6">
    <location>
        <begin position="257"/>
        <end position="277"/>
    </location>
</feature>
<dbReference type="InterPro" id="IPR050545">
    <property type="entry name" value="Mycobact_MmpL"/>
</dbReference>
<dbReference type="eggNOG" id="arCOG02174">
    <property type="taxonomic scope" value="Archaea"/>
</dbReference>
<sequence length="754" mass="82662">MKSPYELIAGIINRHTFIVAGVVVGILLLALYGASMTSIETGTETYLFTDRPVGSLLVHYEEIFGADSIILIIEGDDVTTPDVLNYIEELEEDISDERYISSVTGLPDLLKLVSGGEIPQSQAEINNYIDYLSYSYGDYIDSILPSKMMTLVSIPLETGYPESSEENIVNNIHTAIRISSPPPGISITETGTLAFAVEMKEDIQKNMTNLITLAMILMVVAMALMFGHVRYRMLPVLVVFCGIILTFGVMGLTGIQISMVVVAAFPVLIGIGIDYAIQFQSRFDEEVRHSSIQKAIWITITSSGPSILKAMIATALGFVALSLLAPSPMISDFGTICIVGIVCCYLCAMIIVPVFAKIVKYRPKYDYNGADGFDSPAQNGNKISIMEKYDNLLGRFALKIAKNPVPVLLILIMLAIIGIQLDSKVIIDTDEDMMVDQDMPAMVSMNKLTSVMGSTNTITAYVKADSIKDYNTLKYMDNFGEYALSKHTELTGVKSIVTYIKLYNGGVLPEDKETLEKIWKSLPGNIVDSYVNGNTEAVIEFSLEDLTIPETQKLISNMEDDLDWYVLHPGMDITYTGKLVMFVDLINGISDTKNPMTYFGLILISIFLIAVYRRFTAISPVIPILMIVGWNGLIMYSLGLNYSLLTATLGAMTIGVASEYTILIMERYEEERDKGNDLYSAIQTAIQKIGTAITVSGMTTVFGFSALLLSTSPIIQNFGLVTVITVGFSLIGAIVVMPAVISVMDRFRPEGLPG</sequence>
<feature type="transmembrane region" description="Helical" evidence="6">
    <location>
        <begin position="297"/>
        <end position="321"/>
    </location>
</feature>
<feature type="transmembrane region" description="Helical" evidence="6">
    <location>
        <begin position="714"/>
        <end position="741"/>
    </location>
</feature>
<keyword evidence="9" id="KW-1185">Reference proteome</keyword>
<evidence type="ECO:0000256" key="5">
    <source>
        <dbReference type="ARBA" id="ARBA00023136"/>
    </source>
</evidence>
<dbReference type="NCBIfam" id="TIGR00921">
    <property type="entry name" value="2A067"/>
    <property type="match status" value="1"/>
</dbReference>
<dbReference type="Pfam" id="PF03176">
    <property type="entry name" value="MMPL"/>
    <property type="match status" value="2"/>
</dbReference>
<feature type="transmembrane region" description="Helical" evidence="6">
    <location>
        <begin position="333"/>
        <end position="356"/>
    </location>
</feature>
<dbReference type="GeneID" id="9744116"/>
<feature type="transmembrane region" description="Helical" evidence="6">
    <location>
        <begin position="405"/>
        <end position="421"/>
    </location>
</feature>
<comment type="subcellular location">
    <subcellularLocation>
        <location evidence="1">Cell membrane</location>
        <topology evidence="1">Multi-pass membrane protein</topology>
    </subcellularLocation>
</comment>
<evidence type="ECO:0000313" key="8">
    <source>
        <dbReference type="EMBL" id="ADN36397.1"/>
    </source>
</evidence>
<evidence type="ECO:0000256" key="4">
    <source>
        <dbReference type="ARBA" id="ARBA00022989"/>
    </source>
</evidence>
<dbReference type="OrthoDB" id="42357at2157"/>
<dbReference type="EMBL" id="CP002117">
    <property type="protein sequence ID" value="ADN36397.1"/>
    <property type="molecule type" value="Genomic_DNA"/>
</dbReference>
<name>E1RH93_METP4</name>
<dbReference type="Gene3D" id="1.20.1640.10">
    <property type="entry name" value="Multidrug efflux transporter AcrB transmembrane domain"/>
    <property type="match status" value="2"/>
</dbReference>
<dbReference type="SUPFAM" id="SSF82866">
    <property type="entry name" value="Multidrug efflux transporter AcrB transmembrane domain"/>
    <property type="match status" value="2"/>
</dbReference>
<feature type="transmembrane region" description="Helical" evidence="6">
    <location>
        <begin position="644"/>
        <end position="664"/>
    </location>
</feature>
<proteinExistence type="predicted"/>
<dbReference type="PANTHER" id="PTHR33406">
    <property type="entry name" value="MEMBRANE PROTEIN MJ1562-RELATED"/>
    <property type="match status" value="1"/>
</dbReference>
<reference evidence="8 9" key="1">
    <citation type="journal article" date="2010" name="Stand. Genomic Sci.">
        <title>Complete genome sequence of Methanoplanus petrolearius type strain (SEBR 4847).</title>
        <authorList>
            <person name="Brambilla E."/>
            <person name="Djao O.D."/>
            <person name="Daligault H."/>
            <person name="Lapidus A."/>
            <person name="Lucas S."/>
            <person name="Hammon N."/>
            <person name="Nolan M."/>
            <person name="Tice H."/>
            <person name="Cheng J.F."/>
            <person name="Han C."/>
            <person name="Tapia R."/>
            <person name="Goodwin L."/>
            <person name="Pitluck S."/>
            <person name="Liolios K."/>
            <person name="Ivanova N."/>
            <person name="Mavromatis K."/>
            <person name="Mikhailova N."/>
            <person name="Pati A."/>
            <person name="Chen A."/>
            <person name="Palaniappan K."/>
            <person name="Land M."/>
            <person name="Hauser L."/>
            <person name="Chang Y.J."/>
            <person name="Jeffries C.D."/>
            <person name="Rohde M."/>
            <person name="Spring S."/>
            <person name="Sikorski J."/>
            <person name="Goker M."/>
            <person name="Woyke T."/>
            <person name="Bristow J."/>
            <person name="Eisen J.A."/>
            <person name="Markowitz V."/>
            <person name="Hugenholtz P."/>
            <person name="Kyrpides N.C."/>
            <person name="Klenk H.P."/>
        </authorList>
    </citation>
    <scope>NUCLEOTIDE SEQUENCE [LARGE SCALE GENOMIC DNA]</scope>
    <source>
        <strain evidence="9">DSM 11571 / OCM 486 / SEBR 4847</strain>
    </source>
</reference>
<evidence type="ECO:0000256" key="1">
    <source>
        <dbReference type="ARBA" id="ARBA00004651"/>
    </source>
</evidence>
<feature type="transmembrane region" description="Helical" evidence="6">
    <location>
        <begin position="12"/>
        <end position="34"/>
    </location>
</feature>
<accession>E1RH93</accession>
<dbReference type="PROSITE" id="PS50156">
    <property type="entry name" value="SSD"/>
    <property type="match status" value="2"/>
</dbReference>
<evidence type="ECO:0000256" key="3">
    <source>
        <dbReference type="ARBA" id="ARBA00022692"/>
    </source>
</evidence>
<feature type="transmembrane region" description="Helical" evidence="6">
    <location>
        <begin position="685"/>
        <end position="708"/>
    </location>
</feature>
<dbReference type="AlphaFoldDB" id="E1RH93"/>
<dbReference type="RefSeq" id="WP_013329574.1">
    <property type="nucleotide sequence ID" value="NC_014507.1"/>
</dbReference>
<dbReference type="KEGG" id="mpi:Mpet_1644"/>
<feature type="transmembrane region" description="Helical" evidence="6">
    <location>
        <begin position="620"/>
        <end position="638"/>
    </location>
</feature>
<feature type="transmembrane region" description="Helical" evidence="6">
    <location>
        <begin position="207"/>
        <end position="226"/>
    </location>
</feature>
<dbReference type="InterPro" id="IPR000731">
    <property type="entry name" value="SSD"/>
</dbReference>
<evidence type="ECO:0000256" key="6">
    <source>
        <dbReference type="SAM" id="Phobius"/>
    </source>
</evidence>
<dbReference type="HOGENOM" id="CLU_008861_2_0_2"/>
<dbReference type="InterPro" id="IPR004869">
    <property type="entry name" value="MMPL_dom"/>
</dbReference>
<keyword evidence="2" id="KW-1003">Cell membrane</keyword>
<dbReference type="PANTHER" id="PTHR33406:SF13">
    <property type="entry name" value="MEMBRANE PROTEIN YDFJ"/>
    <property type="match status" value="1"/>
</dbReference>
<evidence type="ECO:0000313" key="9">
    <source>
        <dbReference type="Proteomes" id="UP000006565"/>
    </source>
</evidence>
<evidence type="ECO:0000259" key="7">
    <source>
        <dbReference type="PROSITE" id="PS50156"/>
    </source>
</evidence>
<keyword evidence="5 6" id="KW-0472">Membrane</keyword>
<protein>
    <submittedName>
        <fullName evidence="8">Efflux transporter, hydrophobe/amphiphile efflux-3 (HAE3) family</fullName>
    </submittedName>
</protein>
<feature type="domain" description="SSD" evidence="7">
    <location>
        <begin position="596"/>
        <end position="743"/>
    </location>
</feature>
<keyword evidence="3 6" id="KW-0812">Transmembrane</keyword>
<feature type="domain" description="SSD" evidence="7">
    <location>
        <begin position="236"/>
        <end position="361"/>
    </location>
</feature>
<gene>
    <name evidence="8" type="ordered locus">Mpet_1644</name>
</gene>
<evidence type="ECO:0000256" key="2">
    <source>
        <dbReference type="ARBA" id="ARBA00022475"/>
    </source>
</evidence>